<comment type="caution">
    <text evidence="1">The sequence shown here is derived from an EMBL/GenBank/DDBJ whole genome shotgun (WGS) entry which is preliminary data.</text>
</comment>
<reference evidence="1" key="1">
    <citation type="submission" date="2019-08" db="EMBL/GenBank/DDBJ databases">
        <authorList>
            <person name="Kucharzyk K."/>
            <person name="Murdoch R.W."/>
            <person name="Higgins S."/>
            <person name="Loffler F."/>
        </authorList>
    </citation>
    <scope>NUCLEOTIDE SEQUENCE</scope>
</reference>
<dbReference type="EMBL" id="VSSQ01035510">
    <property type="protein sequence ID" value="MPM87742.1"/>
    <property type="molecule type" value="Genomic_DNA"/>
</dbReference>
<organism evidence="1">
    <name type="scientific">bioreactor metagenome</name>
    <dbReference type="NCBI Taxonomy" id="1076179"/>
    <lineage>
        <taxon>unclassified sequences</taxon>
        <taxon>metagenomes</taxon>
        <taxon>ecological metagenomes</taxon>
    </lineage>
</organism>
<dbReference type="AlphaFoldDB" id="A0A645DGP0"/>
<name>A0A645DGP0_9ZZZZ</name>
<sequence length="98" mass="10554">MQGGGSGEDELGGLAPVIDPAAAGYRYLHGTRDLQHGTQRDRFYHMPRKAARGADAAGVHARAESLKIYAGHRAYSIDGADRVGPALLRERRGVDDVR</sequence>
<accession>A0A645DGP0</accession>
<gene>
    <name evidence="1" type="ORF">SDC9_134842</name>
</gene>
<evidence type="ECO:0000313" key="1">
    <source>
        <dbReference type="EMBL" id="MPM87742.1"/>
    </source>
</evidence>
<proteinExistence type="predicted"/>
<protein>
    <submittedName>
        <fullName evidence="1">Uncharacterized protein</fullName>
    </submittedName>
</protein>